<feature type="region of interest" description="Disordered" evidence="3">
    <location>
        <begin position="1"/>
        <end position="20"/>
    </location>
</feature>
<evidence type="ECO:0000256" key="1">
    <source>
        <dbReference type="ARBA" id="ARBA00022737"/>
    </source>
</evidence>
<evidence type="ECO:0000313" key="5">
    <source>
        <dbReference type="Proteomes" id="UP000886520"/>
    </source>
</evidence>
<dbReference type="FunFam" id="1.25.40.10:FF:000144">
    <property type="entry name" value="Pentatricopeptide repeat-containing protein, mitochondrial"/>
    <property type="match status" value="1"/>
</dbReference>
<sequence length="878" mass="97103">MQLQSFGLSTSMTGGEDLESRRDLSWQEFFKDPSKWWDNRSSKRSPRHPDFKHKVTKEPLWMHGRNNPSWVKDELFRRGFAVEQSIETSSSPDAFPASLIWDCSRNKDLSRGTRLHNELQERGLLEQEYSDALITMYAKCGEPEKAQALLDKHNIRNTIAWNALIAGYARDGQGQKALDCFERMQEEGIPPGAASYVCVLKACGVMGAIDKGKQVHDEILRQGLLQHNIVLGGALVDMYAKCGDLLQAHTVLKNLPSRNVILWNALITGYVQKGQGRKALECCKEMQSEGISPNTVTYICILKSCAIIKAIDKGKQIHDAILRQGLLEHSVVLGGALVDMYAKCGALPQAQAVLDELPSRNVICWSALIAGYAERDQGQKALECFQDMRRDGIAPDVVTYLSVVKACAVLGDIDKGKQIHNEILRQGLLKHNILLGNALVDMYAKCGALSQARSVLEKLPSRDVVSWSSLIAGYAQEGQGQQALECFKQMQLEDIPPNVVTYVCILKACAVIKALDKGKQIHNEISRQGLLEESMELGNSLVDMYAKCGALPQAQNVLENLSSRDVVSWSALIAGFAQKGLGQQAVKCFEQMQQEGIAPNAVTYLCMLKACAAVGAIDKGKQIHEDVLKQGLLEQNIELGNALVDMYAKCGALQQAQSILEELPSRDVVSWNALITGYAQEGQSEQAWKCFEKMQSEGINPNMVTFFCLLNMCGHLGLLEKGQELFDSMGGKYGLQPDIECFTCMVDLLGRAGHLVKAVEVIQKMPFPASSKLWLCLLSACQKWVDVDVGTWAFEQALEVEKCEATYILMANIYAAAGMPGKVRDIEAMIKKNKTWKQAGWVLNNQEGHRIPGPTKVVKTTKKVINHERVEQIGQKSP</sequence>
<evidence type="ECO:0000313" key="4">
    <source>
        <dbReference type="EMBL" id="KAI5059723.1"/>
    </source>
</evidence>
<feature type="repeat" description="PPR" evidence="2">
    <location>
        <begin position="157"/>
        <end position="191"/>
    </location>
</feature>
<organism evidence="4 5">
    <name type="scientific">Adiantum capillus-veneris</name>
    <name type="common">Maidenhair fern</name>
    <dbReference type="NCBI Taxonomy" id="13818"/>
    <lineage>
        <taxon>Eukaryota</taxon>
        <taxon>Viridiplantae</taxon>
        <taxon>Streptophyta</taxon>
        <taxon>Embryophyta</taxon>
        <taxon>Tracheophyta</taxon>
        <taxon>Polypodiopsida</taxon>
        <taxon>Polypodiidae</taxon>
        <taxon>Polypodiales</taxon>
        <taxon>Pteridineae</taxon>
        <taxon>Pteridaceae</taxon>
        <taxon>Vittarioideae</taxon>
        <taxon>Adiantum</taxon>
    </lineage>
</organism>
<dbReference type="InterPro" id="IPR002885">
    <property type="entry name" value="PPR_rpt"/>
</dbReference>
<feature type="repeat" description="PPR" evidence="2">
    <location>
        <begin position="667"/>
        <end position="701"/>
    </location>
</feature>
<keyword evidence="5" id="KW-1185">Reference proteome</keyword>
<feature type="compositionally biased region" description="Polar residues" evidence="3">
    <location>
        <begin position="1"/>
        <end position="13"/>
    </location>
</feature>
<feature type="repeat" description="PPR" evidence="2">
    <location>
        <begin position="600"/>
        <end position="634"/>
    </location>
</feature>
<dbReference type="PANTHER" id="PTHR47926">
    <property type="entry name" value="PENTATRICOPEPTIDE REPEAT-CONTAINING PROTEIN"/>
    <property type="match status" value="1"/>
</dbReference>
<reference evidence="4" key="1">
    <citation type="submission" date="2021-01" db="EMBL/GenBank/DDBJ databases">
        <title>Adiantum capillus-veneris genome.</title>
        <authorList>
            <person name="Fang Y."/>
            <person name="Liao Q."/>
        </authorList>
    </citation>
    <scope>NUCLEOTIDE SEQUENCE</scope>
    <source>
        <strain evidence="4">H3</strain>
        <tissue evidence="4">Leaf</tissue>
    </source>
</reference>
<feature type="repeat" description="PPR" evidence="2">
    <location>
        <begin position="396"/>
        <end position="430"/>
    </location>
</feature>
<feature type="repeat" description="PPR" evidence="2">
    <location>
        <begin position="259"/>
        <end position="293"/>
    </location>
</feature>
<dbReference type="NCBIfam" id="TIGR00756">
    <property type="entry name" value="PPR"/>
    <property type="match status" value="6"/>
</dbReference>
<dbReference type="SUPFAM" id="SSF48452">
    <property type="entry name" value="TPR-like"/>
    <property type="match status" value="1"/>
</dbReference>
<dbReference type="FunFam" id="1.25.40.10:FF:000031">
    <property type="entry name" value="Pentatricopeptide repeat-containing protein mitochondrial"/>
    <property type="match status" value="2"/>
</dbReference>
<evidence type="ECO:0000256" key="2">
    <source>
        <dbReference type="PROSITE-ProRule" id="PRU00708"/>
    </source>
</evidence>
<dbReference type="Proteomes" id="UP000886520">
    <property type="component" value="Chromosome 25"/>
</dbReference>
<dbReference type="GO" id="GO:0009451">
    <property type="term" value="P:RNA modification"/>
    <property type="evidence" value="ECO:0007669"/>
    <property type="project" value="InterPro"/>
</dbReference>
<accession>A0A9D4Z2L6</accession>
<dbReference type="OrthoDB" id="185373at2759"/>
<dbReference type="AlphaFoldDB" id="A0A9D4Z2L6"/>
<dbReference type="Pfam" id="PF13041">
    <property type="entry name" value="PPR_2"/>
    <property type="match status" value="6"/>
</dbReference>
<dbReference type="FunFam" id="1.25.40.10:FF:000090">
    <property type="entry name" value="Pentatricopeptide repeat-containing protein, chloroplastic"/>
    <property type="match status" value="1"/>
</dbReference>
<dbReference type="Pfam" id="PF01535">
    <property type="entry name" value="PPR"/>
    <property type="match status" value="2"/>
</dbReference>
<evidence type="ECO:0000256" key="3">
    <source>
        <dbReference type="SAM" id="MobiDB-lite"/>
    </source>
</evidence>
<protein>
    <recommendedName>
        <fullName evidence="6">Pentatricopeptide repeat-containing protein</fullName>
    </recommendedName>
</protein>
<feature type="repeat" description="PPR" evidence="2">
    <location>
        <begin position="565"/>
        <end position="599"/>
    </location>
</feature>
<dbReference type="InterPro" id="IPR046960">
    <property type="entry name" value="PPR_At4g14850-like_plant"/>
</dbReference>
<proteinExistence type="predicted"/>
<feature type="repeat" description="PPR" evidence="2">
    <location>
        <begin position="463"/>
        <end position="497"/>
    </location>
</feature>
<keyword evidence="1" id="KW-0677">Repeat</keyword>
<name>A0A9D4Z2L6_ADICA</name>
<evidence type="ECO:0008006" key="6">
    <source>
        <dbReference type="Google" id="ProtNLM"/>
    </source>
</evidence>
<gene>
    <name evidence="4" type="ORF">GOP47_0026042</name>
</gene>
<dbReference type="Gene3D" id="1.25.40.10">
    <property type="entry name" value="Tetratricopeptide repeat domain"/>
    <property type="match status" value="6"/>
</dbReference>
<dbReference type="GO" id="GO:0003723">
    <property type="term" value="F:RNA binding"/>
    <property type="evidence" value="ECO:0007669"/>
    <property type="project" value="InterPro"/>
</dbReference>
<feature type="repeat" description="PPR" evidence="2">
    <location>
        <begin position="361"/>
        <end position="395"/>
    </location>
</feature>
<dbReference type="FunFam" id="1.25.40.10:FF:000344">
    <property type="entry name" value="Pentatricopeptide repeat-containing protein"/>
    <property type="match status" value="1"/>
</dbReference>
<dbReference type="PROSITE" id="PS51375">
    <property type="entry name" value="PPR"/>
    <property type="match status" value="8"/>
</dbReference>
<dbReference type="InterPro" id="IPR011990">
    <property type="entry name" value="TPR-like_helical_dom_sf"/>
</dbReference>
<dbReference type="EMBL" id="JABFUD020000025">
    <property type="protein sequence ID" value="KAI5059723.1"/>
    <property type="molecule type" value="Genomic_DNA"/>
</dbReference>
<comment type="caution">
    <text evidence="4">The sequence shown here is derived from an EMBL/GenBank/DDBJ whole genome shotgun (WGS) entry which is preliminary data.</text>
</comment>
<dbReference type="PANTHER" id="PTHR47926:SF382">
    <property type="entry name" value="PENTACOTRIPEPTIDE-REPEAT REGION OF PRORP DOMAIN-CONTAINING PROTEIN"/>
    <property type="match status" value="1"/>
</dbReference>